<evidence type="ECO:0000259" key="1">
    <source>
        <dbReference type="PROSITE" id="PS51186"/>
    </source>
</evidence>
<reference evidence="2 3" key="1">
    <citation type="submission" date="2022-05" db="EMBL/GenBank/DDBJ databases">
        <title>Luteimonas sp. SX5, whole genome shotgun sequencing project.</title>
        <authorList>
            <person name="Zhao G."/>
            <person name="Shen L."/>
        </authorList>
    </citation>
    <scope>NUCLEOTIDE SEQUENCE [LARGE SCALE GENOMIC DNA]</scope>
    <source>
        <strain evidence="2 3">SX5</strain>
    </source>
</reference>
<evidence type="ECO:0000313" key="2">
    <source>
        <dbReference type="EMBL" id="MCL1635382.1"/>
    </source>
</evidence>
<dbReference type="EMBL" id="JAMBEP010000002">
    <property type="protein sequence ID" value="MCL1635382.1"/>
    <property type="molecule type" value="Genomic_DNA"/>
</dbReference>
<dbReference type="PANTHER" id="PTHR43328">
    <property type="entry name" value="ACETYLTRANSFERASE-RELATED"/>
    <property type="match status" value="1"/>
</dbReference>
<accession>A0ABT0MKH3</accession>
<name>A0ABT0MKH3_9GAMM</name>
<evidence type="ECO:0000313" key="3">
    <source>
        <dbReference type="Proteomes" id="UP001431217"/>
    </source>
</evidence>
<dbReference type="SUPFAM" id="SSF55729">
    <property type="entry name" value="Acyl-CoA N-acyltransferases (Nat)"/>
    <property type="match status" value="1"/>
</dbReference>
<comment type="caution">
    <text evidence="2">The sequence shown here is derived from an EMBL/GenBank/DDBJ whole genome shotgun (WGS) entry which is preliminary data.</text>
</comment>
<dbReference type="PROSITE" id="PS51186">
    <property type="entry name" value="GNAT"/>
    <property type="match status" value="1"/>
</dbReference>
<sequence>MQETGVDWRSAKIEVGDGIRLRAWRADDLDALVRHADDEQVSRGVSDRFPFPYTRADGEAFLSGRVVDFHHPVFAIEIGGQACGGIGARPGQGEHAHTAEFGYWLGREFWGQGRMTRVVSAFAPWVMRELRLYRLQATVLDFNTGSARVLAKCGFSEEGLQHNAVFKRGRLHDLRVFAKVRSVLDDA</sequence>
<dbReference type="Proteomes" id="UP001431217">
    <property type="component" value="Unassembled WGS sequence"/>
</dbReference>
<protein>
    <submittedName>
        <fullName evidence="2">GNAT family N-acetyltransferase</fullName>
    </submittedName>
</protein>
<dbReference type="InterPro" id="IPR016181">
    <property type="entry name" value="Acyl_CoA_acyltransferase"/>
</dbReference>
<keyword evidence="3" id="KW-1185">Reference proteome</keyword>
<dbReference type="InterPro" id="IPR000182">
    <property type="entry name" value="GNAT_dom"/>
</dbReference>
<feature type="domain" description="N-acetyltransferase" evidence="1">
    <location>
        <begin position="19"/>
        <end position="181"/>
    </location>
</feature>
<gene>
    <name evidence="2" type="ORF">M2650_12200</name>
</gene>
<dbReference type="PANTHER" id="PTHR43328:SF1">
    <property type="entry name" value="N-ACETYLTRANSFERASE DOMAIN-CONTAINING PROTEIN"/>
    <property type="match status" value="1"/>
</dbReference>
<organism evidence="2 3">
    <name type="scientific">Luteimonas galliterrae</name>
    <dbReference type="NCBI Taxonomy" id="2940486"/>
    <lineage>
        <taxon>Bacteria</taxon>
        <taxon>Pseudomonadati</taxon>
        <taxon>Pseudomonadota</taxon>
        <taxon>Gammaproteobacteria</taxon>
        <taxon>Lysobacterales</taxon>
        <taxon>Lysobacteraceae</taxon>
        <taxon>Luteimonas</taxon>
    </lineage>
</organism>
<dbReference type="Pfam" id="PF13302">
    <property type="entry name" value="Acetyltransf_3"/>
    <property type="match status" value="1"/>
</dbReference>
<proteinExistence type="predicted"/>
<dbReference type="Gene3D" id="3.40.630.30">
    <property type="match status" value="1"/>
</dbReference>